<evidence type="ECO:0000256" key="10">
    <source>
        <dbReference type="PROSITE-ProRule" id="PRU00282"/>
    </source>
</evidence>
<feature type="repeat" description="Solcar" evidence="10">
    <location>
        <begin position="139"/>
        <end position="225"/>
    </location>
</feature>
<dbReference type="PANTHER" id="PTHR45678">
    <property type="entry name" value="MITOCHONDRIAL 2-OXODICARBOXYLATE CARRIER 1-RELATED"/>
    <property type="match status" value="1"/>
</dbReference>
<organism evidence="12 13">
    <name type="scientific">Catenaria anguillulae PL171</name>
    <dbReference type="NCBI Taxonomy" id="765915"/>
    <lineage>
        <taxon>Eukaryota</taxon>
        <taxon>Fungi</taxon>
        <taxon>Fungi incertae sedis</taxon>
        <taxon>Blastocladiomycota</taxon>
        <taxon>Blastocladiomycetes</taxon>
        <taxon>Blastocladiales</taxon>
        <taxon>Catenariaceae</taxon>
        <taxon>Catenaria</taxon>
    </lineage>
</organism>
<evidence type="ECO:0000256" key="6">
    <source>
        <dbReference type="ARBA" id="ARBA00022792"/>
    </source>
</evidence>
<evidence type="ECO:0000256" key="9">
    <source>
        <dbReference type="ARBA" id="ARBA00023136"/>
    </source>
</evidence>
<dbReference type="GO" id="GO:0005743">
    <property type="term" value="C:mitochondrial inner membrane"/>
    <property type="evidence" value="ECO:0007669"/>
    <property type="project" value="UniProtKB-SubCell"/>
</dbReference>
<keyword evidence="6" id="KW-0999">Mitochondrion inner membrane</keyword>
<accession>A0A1Y2HNA2</accession>
<dbReference type="InterPro" id="IPR051028">
    <property type="entry name" value="Mito_Solute_Carrier"/>
</dbReference>
<evidence type="ECO:0000256" key="7">
    <source>
        <dbReference type="ARBA" id="ARBA00022989"/>
    </source>
</evidence>
<dbReference type="Pfam" id="PF00153">
    <property type="entry name" value="Mito_carr"/>
    <property type="match status" value="3"/>
</dbReference>
<evidence type="ECO:0000256" key="3">
    <source>
        <dbReference type="ARBA" id="ARBA00022448"/>
    </source>
</evidence>
<feature type="repeat" description="Solcar" evidence="10">
    <location>
        <begin position="42"/>
        <end position="127"/>
    </location>
</feature>
<evidence type="ECO:0000256" key="4">
    <source>
        <dbReference type="ARBA" id="ARBA00022692"/>
    </source>
</evidence>
<name>A0A1Y2HNA2_9FUNG</name>
<proteinExistence type="inferred from homology"/>
<keyword evidence="13" id="KW-1185">Reference proteome</keyword>
<protein>
    <submittedName>
        <fullName evidence="12">Mitochondrial carrier domain-containing protein</fullName>
    </submittedName>
</protein>
<dbReference type="InterPro" id="IPR018108">
    <property type="entry name" value="MCP_transmembrane"/>
</dbReference>
<keyword evidence="3 11" id="KW-0813">Transport</keyword>
<evidence type="ECO:0000256" key="1">
    <source>
        <dbReference type="ARBA" id="ARBA00004448"/>
    </source>
</evidence>
<keyword evidence="7" id="KW-1133">Transmembrane helix</keyword>
<dbReference type="Gene3D" id="1.50.40.10">
    <property type="entry name" value="Mitochondrial carrier domain"/>
    <property type="match status" value="1"/>
</dbReference>
<dbReference type="InterPro" id="IPR023395">
    <property type="entry name" value="MCP_dom_sf"/>
</dbReference>
<gene>
    <name evidence="12" type="ORF">BCR44DRAFT_34246</name>
</gene>
<dbReference type="AlphaFoldDB" id="A0A1Y2HNA2"/>
<feature type="repeat" description="Solcar" evidence="10">
    <location>
        <begin position="233"/>
        <end position="317"/>
    </location>
</feature>
<dbReference type="InterPro" id="IPR002067">
    <property type="entry name" value="MCP"/>
</dbReference>
<dbReference type="PRINTS" id="PR00926">
    <property type="entry name" value="MITOCARRIER"/>
</dbReference>
<comment type="caution">
    <text evidence="12">The sequence shown here is derived from an EMBL/GenBank/DDBJ whole genome shotgun (WGS) entry which is preliminary data.</text>
</comment>
<evidence type="ECO:0000256" key="2">
    <source>
        <dbReference type="ARBA" id="ARBA00006375"/>
    </source>
</evidence>
<dbReference type="OrthoDB" id="2161at2759"/>
<keyword evidence="8" id="KW-0496">Mitochondrion</keyword>
<evidence type="ECO:0000313" key="13">
    <source>
        <dbReference type="Proteomes" id="UP000193411"/>
    </source>
</evidence>
<evidence type="ECO:0000256" key="11">
    <source>
        <dbReference type="RuleBase" id="RU000488"/>
    </source>
</evidence>
<sequence length="323" mass="34426">MSAPPAALVTASPNSGIVSIMNPTAHSQQQKAQLAVTQAKSGGIVAKLVSGSIAGIIGTTIIYPIDMVKTRLQNQTGNQYKGVIDCFRQTVRAEGSRGLYRGISANLVGITPEKAIKLAVNDLAREHFASRLQTHPDSLPIVWGMLSGALAGTCQVIATCPMEVTKIQMQLAALNTPKGQQPPSLAQVVRGLGVRGMYKGTAATLMRDVPFSILFFPAHAFFKGMCADEEGKVSFGHVFGSGILAGWLAAGAVTPMDVIKTRLQASGSPYTGIRHCFTDIVRNEGPKALFKGTLPRCMIVSPLFGITLLVYEVQQRLLKQYST</sequence>
<dbReference type="EMBL" id="MCFL01000023">
    <property type="protein sequence ID" value="ORZ35291.1"/>
    <property type="molecule type" value="Genomic_DNA"/>
</dbReference>
<dbReference type="PROSITE" id="PS50920">
    <property type="entry name" value="SOLCAR"/>
    <property type="match status" value="3"/>
</dbReference>
<evidence type="ECO:0000313" key="12">
    <source>
        <dbReference type="EMBL" id="ORZ35291.1"/>
    </source>
</evidence>
<keyword evidence="9 10" id="KW-0472">Membrane</keyword>
<dbReference type="SUPFAM" id="SSF103506">
    <property type="entry name" value="Mitochondrial carrier"/>
    <property type="match status" value="1"/>
</dbReference>
<dbReference type="GO" id="GO:0022857">
    <property type="term" value="F:transmembrane transporter activity"/>
    <property type="evidence" value="ECO:0007669"/>
    <property type="project" value="TreeGrafter"/>
</dbReference>
<keyword evidence="4 10" id="KW-0812">Transmembrane</keyword>
<dbReference type="Proteomes" id="UP000193411">
    <property type="component" value="Unassembled WGS sequence"/>
</dbReference>
<comment type="similarity">
    <text evidence="2 11">Belongs to the mitochondrial carrier (TC 2.A.29) family.</text>
</comment>
<comment type="subcellular location">
    <subcellularLocation>
        <location evidence="1">Mitochondrion inner membrane</location>
        <topology evidence="1">Multi-pass membrane protein</topology>
    </subcellularLocation>
</comment>
<reference evidence="12 13" key="1">
    <citation type="submission" date="2016-07" db="EMBL/GenBank/DDBJ databases">
        <title>Pervasive Adenine N6-methylation of Active Genes in Fungi.</title>
        <authorList>
            <consortium name="DOE Joint Genome Institute"/>
            <person name="Mondo S.J."/>
            <person name="Dannebaum R.O."/>
            <person name="Kuo R.C."/>
            <person name="Labutti K."/>
            <person name="Haridas S."/>
            <person name="Kuo A."/>
            <person name="Salamov A."/>
            <person name="Ahrendt S.R."/>
            <person name="Lipzen A."/>
            <person name="Sullivan W."/>
            <person name="Andreopoulos W.B."/>
            <person name="Clum A."/>
            <person name="Lindquist E."/>
            <person name="Daum C."/>
            <person name="Ramamoorthy G.K."/>
            <person name="Gryganskyi A."/>
            <person name="Culley D."/>
            <person name="Magnuson J.K."/>
            <person name="James T.Y."/>
            <person name="O'Malley M.A."/>
            <person name="Stajich J.E."/>
            <person name="Spatafora J.W."/>
            <person name="Visel A."/>
            <person name="Grigoriev I.V."/>
        </authorList>
    </citation>
    <scope>NUCLEOTIDE SEQUENCE [LARGE SCALE GENOMIC DNA]</scope>
    <source>
        <strain evidence="12 13">PL171</strain>
    </source>
</reference>
<dbReference type="PANTHER" id="PTHR45678:SF15">
    <property type="entry name" value="MITOCHONDRIAL SUBSTRATE CARRIER FAMILY PROTEIN X"/>
    <property type="match status" value="1"/>
</dbReference>
<evidence type="ECO:0000256" key="8">
    <source>
        <dbReference type="ARBA" id="ARBA00023128"/>
    </source>
</evidence>
<evidence type="ECO:0000256" key="5">
    <source>
        <dbReference type="ARBA" id="ARBA00022737"/>
    </source>
</evidence>
<keyword evidence="5" id="KW-0677">Repeat</keyword>